<accession>A0A413KBQ1</accession>
<evidence type="ECO:0000313" key="2">
    <source>
        <dbReference type="EMBL" id="RGY75932.1"/>
    </source>
</evidence>
<name>A0A413KBQ1_BIFPS</name>
<reference evidence="2 3" key="1">
    <citation type="submission" date="2018-08" db="EMBL/GenBank/DDBJ databases">
        <title>A genome reference for cultivated species of the human gut microbiota.</title>
        <authorList>
            <person name="Zou Y."/>
            <person name="Xue W."/>
            <person name="Luo G."/>
        </authorList>
    </citation>
    <scope>NUCLEOTIDE SEQUENCE [LARGE SCALE GENOMIC DNA]</scope>
    <source>
        <strain evidence="2 3">CF01-1</strain>
    </source>
</reference>
<dbReference type="Pfam" id="PF14268">
    <property type="entry name" value="YoaP"/>
    <property type="match status" value="1"/>
</dbReference>
<dbReference type="AlphaFoldDB" id="A0A413KBQ1"/>
<dbReference type="Gene3D" id="3.40.630.30">
    <property type="match status" value="1"/>
</dbReference>
<dbReference type="SUPFAM" id="SSF55729">
    <property type="entry name" value="Acyl-CoA N-acyltransferases (Nat)"/>
    <property type="match status" value="1"/>
</dbReference>
<dbReference type="InterPro" id="IPR025685">
    <property type="entry name" value="YoaP-like_dom"/>
</dbReference>
<organism evidence="2 3">
    <name type="scientific">Bifidobacterium pseudocatenulatum</name>
    <dbReference type="NCBI Taxonomy" id="28026"/>
    <lineage>
        <taxon>Bacteria</taxon>
        <taxon>Bacillati</taxon>
        <taxon>Actinomycetota</taxon>
        <taxon>Actinomycetes</taxon>
        <taxon>Bifidobacteriales</taxon>
        <taxon>Bifidobacteriaceae</taxon>
        <taxon>Bifidobacterium</taxon>
    </lineage>
</organism>
<evidence type="ECO:0000259" key="1">
    <source>
        <dbReference type="Pfam" id="PF14268"/>
    </source>
</evidence>
<sequence>MSYIHITEENIDKEHICCAMSGKQSLAKKEWLKQRFNEGLVFYRSEERGKCFIEYIPAENAWVPIDADGWIYINCLWVAGSLKGHGHSGNLLSECIRDAKEQGRKGICILSAEGRKREFLADPRFLSYKGFEVTDISDCGINLMALPFEENAELPKFKECAKHPAVDEDGFVLYYTDQCPFTCYWVPRVRQTAEEHNIPFKTIHITDKETAQRTPAPVTTYALFRDGKFLTQGIQSDKKFLALAGLQRSESSTHWGNLPVKKAVGVQIVPAGGCFGTWEAGYSLTRM</sequence>
<comment type="caution">
    <text evidence="2">The sequence shown here is derived from an EMBL/GenBank/DDBJ whole genome shotgun (WGS) entry which is preliminary data.</text>
</comment>
<feature type="domain" description="YoaP-like" evidence="1">
    <location>
        <begin position="199"/>
        <end position="240"/>
    </location>
</feature>
<dbReference type="GO" id="GO:0016740">
    <property type="term" value="F:transferase activity"/>
    <property type="evidence" value="ECO:0007669"/>
    <property type="project" value="UniProtKB-KW"/>
</dbReference>
<dbReference type="Proteomes" id="UP000284163">
    <property type="component" value="Unassembled WGS sequence"/>
</dbReference>
<evidence type="ECO:0000313" key="3">
    <source>
        <dbReference type="Proteomes" id="UP000284163"/>
    </source>
</evidence>
<dbReference type="EMBL" id="QSDK01000011">
    <property type="protein sequence ID" value="RGY75932.1"/>
    <property type="molecule type" value="Genomic_DNA"/>
</dbReference>
<proteinExistence type="predicted"/>
<dbReference type="InterPro" id="IPR016181">
    <property type="entry name" value="Acyl_CoA_acyltransferase"/>
</dbReference>
<keyword evidence="2" id="KW-0808">Transferase</keyword>
<gene>
    <name evidence="2" type="ORF">DXA22_07520</name>
</gene>
<protein>
    <submittedName>
        <fullName evidence="2">GNAT family N-acetyltransferase</fullName>
    </submittedName>
</protein>